<gene>
    <name evidence="3" type="ORF">PGX00_08635</name>
</gene>
<dbReference type="Pfam" id="PF13439">
    <property type="entry name" value="Glyco_transf_4"/>
    <property type="match status" value="1"/>
</dbReference>
<evidence type="ECO:0000259" key="2">
    <source>
        <dbReference type="Pfam" id="PF13439"/>
    </source>
</evidence>
<dbReference type="InterPro" id="IPR050194">
    <property type="entry name" value="Glycosyltransferase_grp1"/>
</dbReference>
<feature type="domain" description="Glycosyltransferase subfamily 4-like N-terminal" evidence="2">
    <location>
        <begin position="14"/>
        <end position="182"/>
    </location>
</feature>
<protein>
    <submittedName>
        <fullName evidence="3">Glycosyltransferase family 4 protein</fullName>
    </submittedName>
</protein>
<name>A0ABT4YQS3_9VIBR</name>
<evidence type="ECO:0000313" key="4">
    <source>
        <dbReference type="Proteomes" id="UP001210678"/>
    </source>
</evidence>
<keyword evidence="4" id="KW-1185">Reference proteome</keyword>
<feature type="domain" description="Glycosyl transferase family 1" evidence="1">
    <location>
        <begin position="194"/>
        <end position="354"/>
    </location>
</feature>
<dbReference type="SUPFAM" id="SSF53756">
    <property type="entry name" value="UDP-Glycosyltransferase/glycogen phosphorylase"/>
    <property type="match status" value="1"/>
</dbReference>
<reference evidence="3 4" key="1">
    <citation type="submission" date="2023-01" db="EMBL/GenBank/DDBJ databases">
        <title>Vibrio sp. KJ40-1 sp.nov, isolated from marine algae.</title>
        <authorList>
            <person name="Butt M."/>
            <person name="Kim J.M.J."/>
            <person name="Jeon C.O.C."/>
        </authorList>
    </citation>
    <scope>NUCLEOTIDE SEQUENCE [LARGE SCALE GENOMIC DNA]</scope>
    <source>
        <strain evidence="3 4">KJ40-1</strain>
    </source>
</reference>
<evidence type="ECO:0000313" key="3">
    <source>
        <dbReference type="EMBL" id="MDB1123720.1"/>
    </source>
</evidence>
<comment type="caution">
    <text evidence="3">The sequence shown here is derived from an EMBL/GenBank/DDBJ whole genome shotgun (WGS) entry which is preliminary data.</text>
</comment>
<dbReference type="CDD" id="cd03794">
    <property type="entry name" value="GT4_WbuB-like"/>
    <property type="match status" value="1"/>
</dbReference>
<dbReference type="Pfam" id="PF00534">
    <property type="entry name" value="Glycos_transf_1"/>
    <property type="match status" value="1"/>
</dbReference>
<dbReference type="InterPro" id="IPR001296">
    <property type="entry name" value="Glyco_trans_1"/>
</dbReference>
<sequence>MKILYHHRIASKDGQYVHIEEIINALTNLGHEVIIVAPQVAEKSEFGSDGGWVSKVRASLPKFISEVLEFGYSFYVFFKLCQAIIKHRPDGIYERYNLYLPAGIWAKKLFKLNLILEVNSPLYDERNKYGGISLTRLAKWTEHYTWRNADHVLPVTKVMASYVERVGVSPERISVVHNGIDPLRFHLSESKDRDLRFKNKLVIGFVGFCREWHKLDEVITLIANENNPNLMLLIIGDGPVLEELKTQAKSLGLENNFHITGLVERKNIPHWLDQIDIAIQPAVTPWCSPLKLIEYLGTGKAIVAPDTANIRELLKHNHNALLFDSESPENMLEQIKLIISDDVLLKNLQSGAYQTINELSLTWEQNAELICRLLGQKYTEV</sequence>
<proteinExistence type="predicted"/>
<dbReference type="EMBL" id="JAQLOI010000001">
    <property type="protein sequence ID" value="MDB1123720.1"/>
    <property type="molecule type" value="Genomic_DNA"/>
</dbReference>
<organism evidence="3 4">
    <name type="scientific">Vibrio algarum</name>
    <dbReference type="NCBI Taxonomy" id="3020714"/>
    <lineage>
        <taxon>Bacteria</taxon>
        <taxon>Pseudomonadati</taxon>
        <taxon>Pseudomonadota</taxon>
        <taxon>Gammaproteobacteria</taxon>
        <taxon>Vibrionales</taxon>
        <taxon>Vibrionaceae</taxon>
        <taxon>Vibrio</taxon>
    </lineage>
</organism>
<dbReference type="PANTHER" id="PTHR45947:SF3">
    <property type="entry name" value="SULFOQUINOVOSYL TRANSFERASE SQD2"/>
    <property type="match status" value="1"/>
</dbReference>
<dbReference type="PANTHER" id="PTHR45947">
    <property type="entry name" value="SULFOQUINOVOSYL TRANSFERASE SQD2"/>
    <property type="match status" value="1"/>
</dbReference>
<dbReference type="Gene3D" id="3.40.50.2000">
    <property type="entry name" value="Glycogen Phosphorylase B"/>
    <property type="match status" value="2"/>
</dbReference>
<evidence type="ECO:0000259" key="1">
    <source>
        <dbReference type="Pfam" id="PF00534"/>
    </source>
</evidence>
<dbReference type="RefSeq" id="WP_272135297.1">
    <property type="nucleotide sequence ID" value="NZ_JAQLOI010000001.1"/>
</dbReference>
<dbReference type="Proteomes" id="UP001210678">
    <property type="component" value="Unassembled WGS sequence"/>
</dbReference>
<dbReference type="InterPro" id="IPR028098">
    <property type="entry name" value="Glyco_trans_4-like_N"/>
</dbReference>
<accession>A0ABT4YQS3</accession>